<sequence length="598" mass="68629">MAIGIQKIGLLVFDEISVRENISVKSHTLTYSGLIDFGKEDEVCNQLPKPNSLDDLANHGLVFLFQPLADTYTQPIAVFASRGPVKGDTLVKLLIKATILLEKAGVLIHGFVSDSALTNRKVWSELGISGKLESSRSYIEHFNDSNRKFFAFSDTSHLIKNVRNRLYNKRELLVDPMEKPVKWNHFRILHEYDKTISNSKLHLCPKITDNHLNLQNPSLKMRVRLAVQVLSNSMAVGLEVLKKRKVQGLENCDSTINFCVKFNEMFDALNRKVPFQGVHPDTNDYKVFQDTLKWLNDWEMRVKIGELNEQNFLTSNTAEGLRVTLNSTIDIITYLIEVYNFSYVLTGKITQDKLEVFFGTIRQAAGANDHPGTPTFLQLYKLLSIYSLLKPPKFGNCTVEPSDDAKPLITISEIKLIFNSKNNNPSALNVIKKKMDGLVEDGDWEFSDVFEHDYSLSPIKECLIYYLVGYLSKQISTRSKCDICISAFKSMKSFSNVSEAELTNFKSMGKLIHPNYVFYKFICKVEDYFTKHINSAHVYSETIEDILRNEDLNFPCNVHKDDILAYSKRYYINMRMRQFTRQLNKEKLKENSKKKKGF</sequence>
<dbReference type="Proteomes" id="UP001160148">
    <property type="component" value="Unassembled WGS sequence"/>
</dbReference>
<accession>A0AAV0XFL9</accession>
<dbReference type="Pfam" id="PF21789">
    <property type="entry name" value="TNP-like_RNaseH_C"/>
    <property type="match status" value="1"/>
</dbReference>
<dbReference type="InterPro" id="IPR048367">
    <property type="entry name" value="TNP-like_RNaseH_C"/>
</dbReference>
<keyword evidence="5" id="KW-1185">Reference proteome</keyword>
<dbReference type="PANTHER" id="PTHR48257">
    <property type="match status" value="1"/>
</dbReference>
<dbReference type="InterPro" id="IPR048365">
    <property type="entry name" value="TNP-like_RNaseH_N"/>
</dbReference>
<dbReference type="Pfam" id="PF21788">
    <property type="entry name" value="TNP-like_GBD"/>
    <property type="match status" value="1"/>
</dbReference>
<organism evidence="4 5">
    <name type="scientific">Macrosiphum euphorbiae</name>
    <name type="common">potato aphid</name>
    <dbReference type="NCBI Taxonomy" id="13131"/>
    <lineage>
        <taxon>Eukaryota</taxon>
        <taxon>Metazoa</taxon>
        <taxon>Ecdysozoa</taxon>
        <taxon>Arthropoda</taxon>
        <taxon>Hexapoda</taxon>
        <taxon>Insecta</taxon>
        <taxon>Pterygota</taxon>
        <taxon>Neoptera</taxon>
        <taxon>Paraneoptera</taxon>
        <taxon>Hemiptera</taxon>
        <taxon>Sternorrhyncha</taxon>
        <taxon>Aphidomorpha</taxon>
        <taxon>Aphidoidea</taxon>
        <taxon>Aphididae</taxon>
        <taxon>Macrosiphini</taxon>
        <taxon>Macrosiphum</taxon>
    </lineage>
</organism>
<comment type="caution">
    <text evidence="4">The sequence shown here is derived from an EMBL/GenBank/DDBJ whole genome shotgun (WGS) entry which is preliminary data.</text>
</comment>
<proteinExistence type="predicted"/>
<dbReference type="Pfam" id="PF21787">
    <property type="entry name" value="TNP-like_RNaseH_N"/>
    <property type="match status" value="1"/>
</dbReference>
<dbReference type="AlphaFoldDB" id="A0AAV0XFL9"/>
<protein>
    <recommendedName>
        <fullName evidence="6">Transposable element P transposase</fullName>
    </recommendedName>
</protein>
<gene>
    <name evidence="4" type="ORF">MEUPH1_LOCUS20910</name>
</gene>
<reference evidence="4 5" key="1">
    <citation type="submission" date="2023-01" db="EMBL/GenBank/DDBJ databases">
        <authorList>
            <person name="Whitehead M."/>
        </authorList>
    </citation>
    <scope>NUCLEOTIDE SEQUENCE [LARGE SCALE GENOMIC DNA]</scope>
</reference>
<evidence type="ECO:0000259" key="1">
    <source>
        <dbReference type="Pfam" id="PF21787"/>
    </source>
</evidence>
<dbReference type="PANTHER" id="PTHR48257:SF1">
    <property type="match status" value="1"/>
</dbReference>
<feature type="domain" description="Transposable element P transposase-like RNase H" evidence="1">
    <location>
        <begin position="6"/>
        <end position="127"/>
    </location>
</feature>
<name>A0AAV0XFL9_9HEMI</name>
<dbReference type="InterPro" id="IPR048366">
    <property type="entry name" value="TNP-like_GBD"/>
</dbReference>
<evidence type="ECO:0000259" key="3">
    <source>
        <dbReference type="Pfam" id="PF21789"/>
    </source>
</evidence>
<dbReference type="EMBL" id="CARXXK010000004">
    <property type="protein sequence ID" value="CAI6366311.1"/>
    <property type="molecule type" value="Genomic_DNA"/>
</dbReference>
<evidence type="ECO:0000259" key="2">
    <source>
        <dbReference type="Pfam" id="PF21788"/>
    </source>
</evidence>
<feature type="domain" description="Transposable element P transposase-like RNase H C-terminal" evidence="3">
    <location>
        <begin position="348"/>
        <end position="381"/>
    </location>
</feature>
<evidence type="ECO:0000313" key="5">
    <source>
        <dbReference type="Proteomes" id="UP001160148"/>
    </source>
</evidence>
<evidence type="ECO:0000313" key="4">
    <source>
        <dbReference type="EMBL" id="CAI6366311.1"/>
    </source>
</evidence>
<evidence type="ECO:0008006" key="6">
    <source>
        <dbReference type="Google" id="ProtNLM"/>
    </source>
</evidence>
<feature type="domain" description="Transposable element P transposase-like GTP-binding insertion" evidence="2">
    <location>
        <begin position="156"/>
        <end position="276"/>
    </location>
</feature>